<evidence type="ECO:0000256" key="22">
    <source>
        <dbReference type="PIRSR" id="PIRSR600829-3"/>
    </source>
</evidence>
<evidence type="ECO:0000256" key="24">
    <source>
        <dbReference type="RuleBase" id="RU363065"/>
    </source>
</evidence>
<feature type="binding site" evidence="21">
    <location>
        <position position="87"/>
    </location>
    <ligand>
        <name>substrate</name>
    </ligand>
</feature>
<keyword evidence="6" id="KW-0444">Lipid biosynthesis</keyword>
<evidence type="ECO:0000256" key="9">
    <source>
        <dbReference type="ARBA" id="ARBA00022692"/>
    </source>
</evidence>
<keyword evidence="17 24" id="KW-0472">Membrane</keyword>
<comment type="caution">
    <text evidence="24">Lacks conserved residue(s) required for the propagation of feature annotation.</text>
</comment>
<feature type="binding site" evidence="22">
    <location>
        <position position="28"/>
    </location>
    <ligand>
        <name>ATP</name>
        <dbReference type="ChEBI" id="CHEBI:30616"/>
    </ligand>
</feature>
<keyword evidence="18" id="KW-0594">Phospholipid biosynthesis</keyword>
<dbReference type="KEGG" id="cke:B5M06_00365"/>
<feature type="binding site" evidence="23">
    <location>
        <position position="94"/>
    </location>
    <ligand>
        <name>a divalent metal cation</name>
        <dbReference type="ChEBI" id="CHEBI:60240"/>
    </ligand>
</feature>
<feature type="binding site" evidence="22">
    <location>
        <position position="94"/>
    </location>
    <ligand>
        <name>ATP</name>
        <dbReference type="ChEBI" id="CHEBI:30616"/>
    </ligand>
</feature>
<feature type="active site" description="Proton acceptor" evidence="20">
    <location>
        <position position="87"/>
    </location>
</feature>
<feature type="binding site" evidence="21">
    <location>
        <position position="28"/>
    </location>
    <ligand>
        <name>substrate</name>
    </ligand>
</feature>
<dbReference type="GO" id="GO:0004143">
    <property type="term" value="F:ATP-dependent diacylglycerol kinase activity"/>
    <property type="evidence" value="ECO:0007669"/>
    <property type="project" value="UniProtKB-EC"/>
</dbReference>
<evidence type="ECO:0000256" key="13">
    <source>
        <dbReference type="ARBA" id="ARBA00022840"/>
    </source>
</evidence>
<keyword evidence="7 24" id="KW-0997">Cell inner membrane</keyword>
<evidence type="ECO:0000313" key="25">
    <source>
        <dbReference type="EMBL" id="AQZ99650.1"/>
    </source>
</evidence>
<evidence type="ECO:0000256" key="2">
    <source>
        <dbReference type="ARBA" id="ARBA00005967"/>
    </source>
</evidence>
<evidence type="ECO:0000256" key="3">
    <source>
        <dbReference type="ARBA" id="ARBA00012133"/>
    </source>
</evidence>
<keyword evidence="11 22" id="KW-0547">Nucleotide-binding</keyword>
<dbReference type="PROSITE" id="PS01069">
    <property type="entry name" value="DAGK_PROKAR"/>
    <property type="match status" value="1"/>
</dbReference>
<dbReference type="AlphaFoldDB" id="A0A1V0BI91"/>
<evidence type="ECO:0000256" key="20">
    <source>
        <dbReference type="PIRSR" id="PIRSR600829-1"/>
    </source>
</evidence>
<feature type="binding site" evidence="23">
    <location>
        <position position="46"/>
    </location>
    <ligand>
        <name>a divalent metal cation</name>
        <dbReference type="ChEBI" id="CHEBI:60240"/>
    </ligand>
</feature>
<keyword evidence="14 23" id="KW-0460">Magnesium</keyword>
<comment type="catalytic activity">
    <reaction evidence="24">
        <text>a 1,2-diacyl-sn-glycerol + ATP = a 1,2-diacyl-sn-glycero-3-phosphate + ADP + H(+)</text>
        <dbReference type="Rhea" id="RHEA:10272"/>
        <dbReference type="ChEBI" id="CHEBI:15378"/>
        <dbReference type="ChEBI" id="CHEBI:17815"/>
        <dbReference type="ChEBI" id="CHEBI:30616"/>
        <dbReference type="ChEBI" id="CHEBI:58608"/>
        <dbReference type="ChEBI" id="CHEBI:456216"/>
        <dbReference type="EC" id="2.7.1.107"/>
    </reaction>
</comment>
<feature type="binding site" evidence="22">
    <location>
        <begin position="112"/>
        <end position="113"/>
    </location>
    <ligand>
        <name>ATP</name>
        <dbReference type="ChEBI" id="CHEBI:30616"/>
    </ligand>
</feature>
<dbReference type="InterPro" id="IPR000829">
    <property type="entry name" value="DAGK"/>
</dbReference>
<evidence type="ECO:0000256" key="18">
    <source>
        <dbReference type="ARBA" id="ARBA00023209"/>
    </source>
</evidence>
<feature type="transmembrane region" description="Helical" evidence="24">
    <location>
        <begin position="114"/>
        <end position="135"/>
    </location>
</feature>
<dbReference type="PANTHER" id="PTHR34299">
    <property type="entry name" value="DIACYLGLYCEROL KINASE"/>
    <property type="match status" value="1"/>
</dbReference>
<comment type="similarity">
    <text evidence="2 24">Belongs to the bacterial diacylglycerol kinase family.</text>
</comment>
<keyword evidence="8 24" id="KW-0808">Transferase</keyword>
<evidence type="ECO:0000256" key="4">
    <source>
        <dbReference type="ARBA" id="ARBA00017575"/>
    </source>
</evidence>
<evidence type="ECO:0000256" key="6">
    <source>
        <dbReference type="ARBA" id="ARBA00022516"/>
    </source>
</evidence>
<dbReference type="GO" id="GO:0005524">
    <property type="term" value="F:ATP binding"/>
    <property type="evidence" value="ECO:0007669"/>
    <property type="project" value="UniProtKB-KW"/>
</dbReference>
<dbReference type="GO" id="GO:0046872">
    <property type="term" value="F:metal ion binding"/>
    <property type="evidence" value="ECO:0007669"/>
    <property type="project" value="UniProtKB-KW"/>
</dbReference>
<keyword evidence="16 24" id="KW-0443">Lipid metabolism</keyword>
<dbReference type="GO" id="GO:0005886">
    <property type="term" value="C:plasma membrane"/>
    <property type="evidence" value="ECO:0007669"/>
    <property type="project" value="UniProtKB-SubCell"/>
</dbReference>
<dbReference type="EMBL" id="CP020121">
    <property type="protein sequence ID" value="AQZ99650.1"/>
    <property type="molecule type" value="Genomic_DNA"/>
</dbReference>
<accession>A0A1V0BI91</accession>
<feature type="transmembrane region" description="Helical" evidence="24">
    <location>
        <begin position="73"/>
        <end position="93"/>
    </location>
</feature>
<keyword evidence="19 24" id="KW-1208">Phospholipid metabolism</keyword>
<reference evidence="25 26" key="1">
    <citation type="submission" date="2017-03" db="EMBL/GenBank/DDBJ databases">
        <title>Rapid Whole Genome Sequencing of Comamonas kerstersii Causing Continuous ambulatory Peritoneal Dialysis-Associated Peritonitis.</title>
        <authorList>
            <person name="Zheng B."/>
        </authorList>
    </citation>
    <scope>NUCLEOTIDE SEQUENCE [LARGE SCALE GENOMIC DNA]</scope>
    <source>
        <strain evidence="25 26">8943</strain>
    </source>
</reference>
<comment type="cofactor">
    <cofactor evidence="23">
        <name>Mg(2+)</name>
        <dbReference type="ChEBI" id="CHEBI:18420"/>
    </cofactor>
    <text evidence="23">Mn(2+), Zn(2+), Cd(2+) and Co(2+) support activity to lesser extents.</text>
</comment>
<comment type="function">
    <text evidence="24">Catalyzes the ATP-dependent phosphorylation of sn-l,2-diacylglycerol (DAG) to phosphatidic acid. Involved in the recycling of diacylglycerol produced as a by-product during membrane-derived oligosaccharide (MDO) biosynthesis.</text>
</comment>
<dbReference type="OrthoDB" id="9796011at2"/>
<evidence type="ECO:0000313" key="26">
    <source>
        <dbReference type="Proteomes" id="UP000242792"/>
    </source>
</evidence>
<keyword evidence="9 24" id="KW-0812">Transmembrane</keyword>
<evidence type="ECO:0000256" key="12">
    <source>
        <dbReference type="ARBA" id="ARBA00022777"/>
    </source>
</evidence>
<evidence type="ECO:0000256" key="1">
    <source>
        <dbReference type="ARBA" id="ARBA00004429"/>
    </source>
</evidence>
<protein>
    <recommendedName>
        <fullName evidence="4 24">Diacylglycerol kinase</fullName>
        <ecNumber evidence="3 24">2.7.1.107</ecNumber>
    </recommendedName>
</protein>
<evidence type="ECO:0000256" key="16">
    <source>
        <dbReference type="ARBA" id="ARBA00023098"/>
    </source>
</evidence>
<dbReference type="GO" id="GO:0006654">
    <property type="term" value="P:phosphatidic acid biosynthetic process"/>
    <property type="evidence" value="ECO:0007669"/>
    <property type="project" value="InterPro"/>
</dbReference>
<evidence type="ECO:0000256" key="19">
    <source>
        <dbReference type="ARBA" id="ARBA00023264"/>
    </source>
</evidence>
<dbReference type="PANTHER" id="PTHR34299:SF1">
    <property type="entry name" value="DIACYLGLYCEROL KINASE"/>
    <property type="match status" value="1"/>
</dbReference>
<keyword evidence="15 24" id="KW-1133">Transmembrane helix</keyword>
<sequence length="139" mass="15103">MTPAEQVAIDRVTLDEVSPQKRRTGLSRVWHALGYSLQGLHAAWYEKAFRQEALLAAVLLPSAVWLGQSWLEVLALIATVVLVLVVELLNSAVEATVDRVGVEWHALSKKAKDLGSAAVLLSLLLCAGAWMAALVHRLT</sequence>
<dbReference type="CDD" id="cd14264">
    <property type="entry name" value="DAGK_IM"/>
    <property type="match status" value="1"/>
</dbReference>
<dbReference type="Pfam" id="PF01219">
    <property type="entry name" value="DAGK_prokar"/>
    <property type="match status" value="1"/>
</dbReference>
<comment type="subcellular location">
    <subcellularLocation>
        <location evidence="1 24">Cell inner membrane</location>
        <topology evidence="1 24">Multi-pass membrane protein</topology>
    </subcellularLocation>
</comment>
<evidence type="ECO:0000256" key="5">
    <source>
        <dbReference type="ARBA" id="ARBA00022475"/>
    </source>
</evidence>
<keyword evidence="13 22" id="KW-0067">ATP-binding</keyword>
<keyword evidence="10 23" id="KW-0479">Metal-binding</keyword>
<dbReference type="EC" id="2.7.1.107" evidence="3 24"/>
<evidence type="ECO:0000256" key="17">
    <source>
        <dbReference type="ARBA" id="ARBA00023136"/>
    </source>
</evidence>
<evidence type="ECO:0000256" key="14">
    <source>
        <dbReference type="ARBA" id="ARBA00022842"/>
    </source>
</evidence>
<evidence type="ECO:0000256" key="10">
    <source>
        <dbReference type="ARBA" id="ARBA00022723"/>
    </source>
</evidence>
<proteinExistence type="inferred from homology"/>
<evidence type="ECO:0000256" key="15">
    <source>
        <dbReference type="ARBA" id="ARBA00022989"/>
    </source>
</evidence>
<feature type="binding site" evidence="21">
    <location>
        <begin position="48"/>
        <end position="52"/>
    </location>
    <ligand>
        <name>substrate</name>
    </ligand>
</feature>
<evidence type="ECO:0000256" key="7">
    <source>
        <dbReference type="ARBA" id="ARBA00022519"/>
    </source>
</evidence>
<evidence type="ECO:0000256" key="11">
    <source>
        <dbReference type="ARBA" id="ARBA00022741"/>
    </source>
</evidence>
<feature type="binding site" evidence="22">
    <location>
        <position position="46"/>
    </location>
    <ligand>
        <name>ATP</name>
        <dbReference type="ChEBI" id="CHEBI:30616"/>
    </ligand>
</feature>
<evidence type="ECO:0000256" key="23">
    <source>
        <dbReference type="PIRSR" id="PIRSR600829-4"/>
    </source>
</evidence>
<dbReference type="Gene3D" id="1.10.287.3610">
    <property type="match status" value="1"/>
</dbReference>
<dbReference type="InterPro" id="IPR033718">
    <property type="entry name" value="DAGK_prok"/>
</dbReference>
<feature type="binding site" evidence="22">
    <location>
        <position position="35"/>
    </location>
    <ligand>
        <name>ATP</name>
        <dbReference type="ChEBI" id="CHEBI:30616"/>
    </ligand>
</feature>
<feature type="binding site" evidence="22">
    <location>
        <begin position="103"/>
        <end position="105"/>
    </location>
    <ligand>
        <name>ATP</name>
        <dbReference type="ChEBI" id="CHEBI:30616"/>
    </ligand>
</feature>
<keyword evidence="5" id="KW-1003">Cell membrane</keyword>
<dbReference type="Proteomes" id="UP000242792">
    <property type="component" value="Chromosome"/>
</dbReference>
<evidence type="ECO:0000256" key="8">
    <source>
        <dbReference type="ARBA" id="ARBA00022679"/>
    </source>
</evidence>
<feature type="binding site" evidence="21">
    <location>
        <position position="116"/>
    </location>
    <ligand>
        <name>substrate</name>
    </ligand>
</feature>
<keyword evidence="12 24" id="KW-0418">Kinase</keyword>
<organism evidence="25 26">
    <name type="scientific">Comamonas kerstersii</name>
    <dbReference type="NCBI Taxonomy" id="225992"/>
    <lineage>
        <taxon>Bacteria</taxon>
        <taxon>Pseudomonadati</taxon>
        <taxon>Pseudomonadota</taxon>
        <taxon>Betaproteobacteria</taxon>
        <taxon>Burkholderiales</taxon>
        <taxon>Comamonadaceae</taxon>
        <taxon>Comamonas</taxon>
    </lineage>
</organism>
<dbReference type="InterPro" id="IPR036945">
    <property type="entry name" value="DAGK_sf"/>
</dbReference>
<name>A0A1V0BI91_9BURK</name>
<gene>
    <name evidence="25" type="ORF">B5M06_00365</name>
</gene>
<evidence type="ECO:0000256" key="21">
    <source>
        <dbReference type="PIRSR" id="PIRSR600829-2"/>
    </source>
</evidence>